<sequence>MWLPWAPHGSGITWCLSFRDWLISLLSCHACSRRTSADACVNTGAARFTALAFLCFADAVFLQTAEAGARTEATGEPHSPGETEREPEGAAEQVANEAGDKTARPLARFSRSKSQNCLWNSLIDGLTGNVKEKPRPTIVPDPRPPEEILADELPQLDSPEALVKTSFSICLLQLLTLSSTRRLGKENFLNSNSEKITASQCLG</sequence>
<comment type="caution">
    <text evidence="2">The sequence shown here is derived from an EMBL/GenBank/DDBJ whole genome shotgun (WGS) entry which is preliminary data.</text>
</comment>
<dbReference type="EMBL" id="JACASE010000013">
    <property type="protein sequence ID" value="KAF6419107.1"/>
    <property type="molecule type" value="Genomic_DNA"/>
</dbReference>
<keyword evidence="3" id="KW-1185">Reference proteome</keyword>
<name>A0A7J8D7F0_ROUAE</name>
<organism evidence="2 3">
    <name type="scientific">Rousettus aegyptiacus</name>
    <name type="common">Egyptian fruit bat</name>
    <name type="synonym">Pteropus aegyptiacus</name>
    <dbReference type="NCBI Taxonomy" id="9407"/>
    <lineage>
        <taxon>Eukaryota</taxon>
        <taxon>Metazoa</taxon>
        <taxon>Chordata</taxon>
        <taxon>Craniata</taxon>
        <taxon>Vertebrata</taxon>
        <taxon>Euteleostomi</taxon>
        <taxon>Mammalia</taxon>
        <taxon>Eutheria</taxon>
        <taxon>Laurasiatheria</taxon>
        <taxon>Chiroptera</taxon>
        <taxon>Yinpterochiroptera</taxon>
        <taxon>Pteropodoidea</taxon>
        <taxon>Pteropodidae</taxon>
        <taxon>Rousettinae</taxon>
        <taxon>Rousettus</taxon>
    </lineage>
</organism>
<feature type="compositionally biased region" description="Basic and acidic residues" evidence="1">
    <location>
        <begin position="73"/>
        <end position="88"/>
    </location>
</feature>
<reference evidence="2 3" key="1">
    <citation type="journal article" date="2020" name="Nature">
        <title>Six reference-quality genomes reveal evolution of bat adaptations.</title>
        <authorList>
            <person name="Jebb D."/>
            <person name="Huang Z."/>
            <person name="Pippel M."/>
            <person name="Hughes G.M."/>
            <person name="Lavrichenko K."/>
            <person name="Devanna P."/>
            <person name="Winkler S."/>
            <person name="Jermiin L.S."/>
            <person name="Skirmuntt E.C."/>
            <person name="Katzourakis A."/>
            <person name="Burkitt-Gray L."/>
            <person name="Ray D.A."/>
            <person name="Sullivan K.A.M."/>
            <person name="Roscito J.G."/>
            <person name="Kirilenko B.M."/>
            <person name="Davalos L.M."/>
            <person name="Corthals A.P."/>
            <person name="Power M.L."/>
            <person name="Jones G."/>
            <person name="Ransome R.D."/>
            <person name="Dechmann D.K.N."/>
            <person name="Locatelli A.G."/>
            <person name="Puechmaille S.J."/>
            <person name="Fedrigo O."/>
            <person name="Jarvis E.D."/>
            <person name="Hiller M."/>
            <person name="Vernes S.C."/>
            <person name="Myers E.W."/>
            <person name="Teeling E.C."/>
        </authorList>
    </citation>
    <scope>NUCLEOTIDE SEQUENCE [LARGE SCALE GENOMIC DNA]</scope>
    <source>
        <strain evidence="2">MRouAeg1</strain>
        <tissue evidence="2">Muscle</tissue>
    </source>
</reference>
<evidence type="ECO:0000256" key="1">
    <source>
        <dbReference type="SAM" id="MobiDB-lite"/>
    </source>
</evidence>
<dbReference type="AlphaFoldDB" id="A0A7J8D7F0"/>
<accession>A0A7J8D7F0</accession>
<dbReference type="Proteomes" id="UP000593571">
    <property type="component" value="Unassembled WGS sequence"/>
</dbReference>
<evidence type="ECO:0000313" key="2">
    <source>
        <dbReference type="EMBL" id="KAF6419107.1"/>
    </source>
</evidence>
<proteinExistence type="predicted"/>
<feature type="region of interest" description="Disordered" evidence="1">
    <location>
        <begin position="68"/>
        <end position="101"/>
    </location>
</feature>
<gene>
    <name evidence="2" type="ORF">HJG63_015054</name>
</gene>
<evidence type="ECO:0000313" key="3">
    <source>
        <dbReference type="Proteomes" id="UP000593571"/>
    </source>
</evidence>
<protein>
    <submittedName>
        <fullName evidence="2">Phosphodiesterase 1C</fullName>
    </submittedName>
</protein>